<dbReference type="EMBL" id="RSCE01000004">
    <property type="protein sequence ID" value="RSH83242.1"/>
    <property type="molecule type" value="Genomic_DNA"/>
</dbReference>
<comment type="caution">
    <text evidence="2">The sequence shown here is derived from an EMBL/GenBank/DDBJ whole genome shotgun (WGS) entry which is preliminary data.</text>
</comment>
<dbReference type="GeneID" id="39591453"/>
<evidence type="ECO:0000313" key="2">
    <source>
        <dbReference type="EMBL" id="RSH83242.1"/>
    </source>
</evidence>
<proteinExistence type="predicted"/>
<evidence type="ECO:0000313" key="3">
    <source>
        <dbReference type="Proteomes" id="UP000279236"/>
    </source>
</evidence>
<dbReference type="RefSeq" id="XP_028477194.1">
    <property type="nucleotide sequence ID" value="XM_028622302.1"/>
</dbReference>
<accession>A0A427XWM9</accession>
<gene>
    <name evidence="2" type="ORF">EHS24_006910</name>
</gene>
<reference evidence="2 3" key="1">
    <citation type="submission" date="2018-11" db="EMBL/GenBank/DDBJ databases">
        <title>Genome sequence of Apiotrichum porosum DSM 27194.</title>
        <authorList>
            <person name="Aliyu H."/>
            <person name="Gorte O."/>
            <person name="Ochsenreither K."/>
        </authorList>
    </citation>
    <scope>NUCLEOTIDE SEQUENCE [LARGE SCALE GENOMIC DNA]</scope>
    <source>
        <strain evidence="2 3">DSM 27194</strain>
    </source>
</reference>
<dbReference type="Proteomes" id="UP000279236">
    <property type="component" value="Unassembled WGS sequence"/>
</dbReference>
<sequence>MFDFGKNANNGAVVPIGMGLPSPGQAMGHMGMMQMPGFPQNAMMGFPGMGSMALMPSQNMMTMMMLSNPWANPLMMQMAAMQMAMMSMMGGFGMGGMGGMGSWFPLFAHQVGNMLSSAALNPWLSMMGGGGMGGSGMGGMGMGNMGMGMGGMGGMGGGGFPSFMPPPGSMGPQVPSREGAGDTGFSSGDKGPLLVRAEITFPNYVGSDDLKEICDRLENSTILDEGLSGLLAFGKVGDAEYDISVGGFMSRPSGASVWKDRAEREVRSILSSVVPGCNPKIKTHVSRAPEGTT</sequence>
<organism evidence="2 3">
    <name type="scientific">Apiotrichum porosum</name>
    <dbReference type="NCBI Taxonomy" id="105984"/>
    <lineage>
        <taxon>Eukaryota</taxon>
        <taxon>Fungi</taxon>
        <taxon>Dikarya</taxon>
        <taxon>Basidiomycota</taxon>
        <taxon>Agaricomycotina</taxon>
        <taxon>Tremellomycetes</taxon>
        <taxon>Trichosporonales</taxon>
        <taxon>Trichosporonaceae</taxon>
        <taxon>Apiotrichum</taxon>
    </lineage>
</organism>
<protein>
    <submittedName>
        <fullName evidence="2">Uncharacterized protein</fullName>
    </submittedName>
</protein>
<name>A0A427XWM9_9TREE</name>
<dbReference type="AlphaFoldDB" id="A0A427XWM9"/>
<evidence type="ECO:0000256" key="1">
    <source>
        <dbReference type="SAM" id="MobiDB-lite"/>
    </source>
</evidence>
<keyword evidence="3" id="KW-1185">Reference proteome</keyword>
<feature type="region of interest" description="Disordered" evidence="1">
    <location>
        <begin position="168"/>
        <end position="188"/>
    </location>
</feature>